<dbReference type="OrthoDB" id="412781at2759"/>
<dbReference type="GO" id="GO:0003723">
    <property type="term" value="F:RNA binding"/>
    <property type="evidence" value="ECO:0007669"/>
    <property type="project" value="TreeGrafter"/>
</dbReference>
<evidence type="ECO:0000256" key="4">
    <source>
        <dbReference type="SAM" id="MobiDB-lite"/>
    </source>
</evidence>
<dbReference type="AlphaFoldDB" id="A0A8H7ZVK9"/>
<dbReference type="InterPro" id="IPR012340">
    <property type="entry name" value="NA-bd_OB-fold"/>
</dbReference>
<organism evidence="6 7">
    <name type="scientific">Olpidium bornovanus</name>
    <dbReference type="NCBI Taxonomy" id="278681"/>
    <lineage>
        <taxon>Eukaryota</taxon>
        <taxon>Fungi</taxon>
        <taxon>Fungi incertae sedis</taxon>
        <taxon>Olpidiomycota</taxon>
        <taxon>Olpidiomycotina</taxon>
        <taxon>Olpidiomycetes</taxon>
        <taxon>Olpidiales</taxon>
        <taxon>Olpidiaceae</taxon>
        <taxon>Olpidium</taxon>
    </lineage>
</organism>
<evidence type="ECO:0000256" key="3">
    <source>
        <dbReference type="ARBA" id="ARBA00023242"/>
    </source>
</evidence>
<reference evidence="6 7" key="1">
    <citation type="journal article" name="Sci. Rep.">
        <title>Genome-scale phylogenetic analyses confirm Olpidium as the closest living zoosporic fungus to the non-flagellated, terrestrial fungi.</title>
        <authorList>
            <person name="Chang Y."/>
            <person name="Rochon D."/>
            <person name="Sekimoto S."/>
            <person name="Wang Y."/>
            <person name="Chovatia M."/>
            <person name="Sandor L."/>
            <person name="Salamov A."/>
            <person name="Grigoriev I.V."/>
            <person name="Stajich J.E."/>
            <person name="Spatafora J.W."/>
        </authorList>
    </citation>
    <scope>NUCLEOTIDE SEQUENCE [LARGE SCALE GENOMIC DNA]</scope>
    <source>
        <strain evidence="6">S191</strain>
    </source>
</reference>
<dbReference type="GO" id="GO:0032040">
    <property type="term" value="C:small-subunit processome"/>
    <property type="evidence" value="ECO:0007669"/>
    <property type="project" value="TreeGrafter"/>
</dbReference>
<sequence length="384" mass="41662">LRRPPQRTTVGPTLFLPPHLLAEGCQRGEVCQAAGEADHGACTGQAQDAREEEGAGGGSRCRRHGGSEAGAGDPQYERPRPSTERHQREGGGRDQGRHETREVSRRPERCGSRRKKSGDRRKRQGDGDGGQAPGGAGFSQRRRVRAYAAGIQGRSEERGKGTGSLRGAWQREVLDRRTARRRFGSAAFRPQRAFPVVLPVFQEPESKPEGRKRKPAHDAGNVGKNDKAKKKKKIAGEEFSNSKTVDIVTYSTLAIGSRLLGRVAAITAVELTVSLPNHLTAFCPITAVSAAVTTAVERSLQEEQEAGKGTPDNLPDLAKLFRVGQWVRCVVTSLTTSSEVKGVSVKRRVEVSVDPELVNSLLTQEDLNPGLVRSFPFSLQRTVA</sequence>
<dbReference type="SUPFAM" id="SSF50249">
    <property type="entry name" value="Nucleic acid-binding proteins"/>
    <property type="match status" value="1"/>
</dbReference>
<dbReference type="Gene3D" id="2.40.50.140">
    <property type="entry name" value="Nucleic acid-binding proteins"/>
    <property type="match status" value="1"/>
</dbReference>
<dbReference type="InterPro" id="IPR048059">
    <property type="entry name" value="Rrp5_S1_rpt_hs1_sc1"/>
</dbReference>
<evidence type="ECO:0000256" key="2">
    <source>
        <dbReference type="ARBA" id="ARBA00022737"/>
    </source>
</evidence>
<dbReference type="Proteomes" id="UP000673691">
    <property type="component" value="Unassembled WGS sequence"/>
</dbReference>
<feature type="compositionally biased region" description="Gly residues" evidence="4">
    <location>
        <begin position="127"/>
        <end position="137"/>
    </location>
</feature>
<keyword evidence="7" id="KW-1185">Reference proteome</keyword>
<dbReference type="PANTHER" id="PTHR23270">
    <property type="entry name" value="PROGRAMMED CELL DEATH PROTEIN 11 PRE-RRNA PROCESSING PROTEIN RRP5"/>
    <property type="match status" value="1"/>
</dbReference>
<dbReference type="PANTHER" id="PTHR23270:SF10">
    <property type="entry name" value="PROTEIN RRP5 HOMOLOG"/>
    <property type="match status" value="1"/>
</dbReference>
<evidence type="ECO:0000313" key="7">
    <source>
        <dbReference type="Proteomes" id="UP000673691"/>
    </source>
</evidence>
<gene>
    <name evidence="6" type="ORF">BJ554DRAFT_7727</name>
</gene>
<feature type="region of interest" description="Disordered" evidence="4">
    <location>
        <begin position="204"/>
        <end position="235"/>
    </location>
</feature>
<keyword evidence="2" id="KW-0677">Repeat</keyword>
<evidence type="ECO:0000259" key="5">
    <source>
        <dbReference type="PROSITE" id="PS50126"/>
    </source>
</evidence>
<comment type="subcellular location">
    <subcellularLocation>
        <location evidence="1">Nucleus</location>
    </subcellularLocation>
</comment>
<protein>
    <recommendedName>
        <fullName evidence="5">S1 motif domain-containing protein</fullName>
    </recommendedName>
</protein>
<accession>A0A8H7ZVK9</accession>
<name>A0A8H7ZVK9_9FUNG</name>
<dbReference type="Pfam" id="PF23459">
    <property type="entry name" value="S1_RRP5"/>
    <property type="match status" value="1"/>
</dbReference>
<dbReference type="PROSITE" id="PS50126">
    <property type="entry name" value="S1"/>
    <property type="match status" value="1"/>
</dbReference>
<feature type="compositionally biased region" description="Basic residues" evidence="4">
    <location>
        <begin position="112"/>
        <end position="123"/>
    </location>
</feature>
<dbReference type="InterPro" id="IPR057302">
    <property type="entry name" value="Rrp5_S1"/>
</dbReference>
<dbReference type="GO" id="GO:0006364">
    <property type="term" value="P:rRNA processing"/>
    <property type="evidence" value="ECO:0007669"/>
    <property type="project" value="InterPro"/>
</dbReference>
<evidence type="ECO:0000256" key="1">
    <source>
        <dbReference type="ARBA" id="ARBA00004123"/>
    </source>
</evidence>
<comment type="caution">
    <text evidence="6">The sequence shown here is derived from an EMBL/GenBank/DDBJ whole genome shotgun (WGS) entry which is preliminary data.</text>
</comment>
<evidence type="ECO:0000313" key="6">
    <source>
        <dbReference type="EMBL" id="KAG5460246.1"/>
    </source>
</evidence>
<feature type="domain" description="S1 motif" evidence="5">
    <location>
        <begin position="256"/>
        <end position="354"/>
    </location>
</feature>
<feature type="compositionally biased region" description="Basic and acidic residues" evidence="4">
    <location>
        <begin position="75"/>
        <end position="111"/>
    </location>
</feature>
<keyword evidence="3" id="KW-0539">Nucleus</keyword>
<dbReference type="CDD" id="cd05693">
    <property type="entry name" value="S1_Rrp5_repeat_hs1_sc1"/>
    <property type="match status" value="1"/>
</dbReference>
<dbReference type="InterPro" id="IPR003029">
    <property type="entry name" value="S1_domain"/>
</dbReference>
<dbReference type="EMBL" id="JAEFCI010005515">
    <property type="protein sequence ID" value="KAG5460246.1"/>
    <property type="molecule type" value="Genomic_DNA"/>
</dbReference>
<dbReference type="InterPro" id="IPR045209">
    <property type="entry name" value="Rrp5"/>
</dbReference>
<dbReference type="SMART" id="SM00316">
    <property type="entry name" value="S1"/>
    <property type="match status" value="1"/>
</dbReference>
<proteinExistence type="predicted"/>
<feature type="non-terminal residue" evidence="6">
    <location>
        <position position="1"/>
    </location>
</feature>
<feature type="region of interest" description="Disordered" evidence="4">
    <location>
        <begin position="35"/>
        <end position="143"/>
    </location>
</feature>